<evidence type="ECO:0000313" key="3">
    <source>
        <dbReference type="EMBL" id="NMV36422.1"/>
    </source>
</evidence>
<dbReference type="InterPro" id="IPR038142">
    <property type="entry name" value="Cytochrome_P460_sp"/>
</dbReference>
<keyword evidence="1" id="KW-0732">Signal</keyword>
<dbReference type="EMBL" id="JABBZM010000001">
    <property type="protein sequence ID" value="NMV36422.1"/>
    <property type="molecule type" value="Genomic_DNA"/>
</dbReference>
<sequence length="202" mass="22133">MIILQIRRQPTFKATQRTLACLIIATSVSLSAYAAEPLAVPTANFIDKETVAFPGNFRTWPVVSTAVVPKGGINPLDLQPAPTPEFMIVYVEPTALSVFLKTRQWPDGSQIVKEFSQAKVDGNGKYSQIQYSGVGMMVKNAKHFSGDAGNWAYFSFGRHSGPYAINAKKLPTARCASCHIEKVADKDYVFSDLHLGLQPPLK</sequence>
<feature type="chain" id="PRO_5032553866" evidence="1">
    <location>
        <begin position="35"/>
        <end position="202"/>
    </location>
</feature>
<dbReference type="Proteomes" id="UP000575469">
    <property type="component" value="Unassembled WGS sequence"/>
</dbReference>
<evidence type="ECO:0000259" key="2">
    <source>
        <dbReference type="Pfam" id="PF16694"/>
    </source>
</evidence>
<dbReference type="Gene3D" id="3.50.70.20">
    <property type="entry name" value="Cytochrome P460"/>
    <property type="match status" value="1"/>
</dbReference>
<evidence type="ECO:0000256" key="1">
    <source>
        <dbReference type="SAM" id="SignalP"/>
    </source>
</evidence>
<gene>
    <name evidence="3" type="ORF">HGR00_00680</name>
</gene>
<proteinExistence type="predicted"/>
<protein>
    <submittedName>
        <fullName evidence="3">Cytochrome P460 family protein</fullName>
    </submittedName>
</protein>
<feature type="signal peptide" evidence="1">
    <location>
        <begin position="1"/>
        <end position="34"/>
    </location>
</feature>
<reference evidence="3 4" key="1">
    <citation type="submission" date="2020-04" db="EMBL/GenBank/DDBJ databases">
        <title>Ralstonia insidiosa genome sequencing and assembly.</title>
        <authorList>
            <person name="Martins R.C.R."/>
            <person name="Perdigao-Neto L.V."/>
            <person name="Levin A.S.S."/>
            <person name="Costa S.F."/>
        </authorList>
    </citation>
    <scope>NUCLEOTIDE SEQUENCE [LARGE SCALE GENOMIC DNA]</scope>
    <source>
        <strain evidence="3 4">5047</strain>
    </source>
</reference>
<dbReference type="Pfam" id="PF16694">
    <property type="entry name" value="Cytochrome_P460"/>
    <property type="match status" value="1"/>
</dbReference>
<feature type="domain" description="Cytochrome P460" evidence="2">
    <location>
        <begin position="54"/>
        <end position="191"/>
    </location>
</feature>
<organism evidence="3 4">
    <name type="scientific">Ralstonia insidiosa</name>
    <dbReference type="NCBI Taxonomy" id="190721"/>
    <lineage>
        <taxon>Bacteria</taxon>
        <taxon>Pseudomonadati</taxon>
        <taxon>Pseudomonadota</taxon>
        <taxon>Betaproteobacteria</taxon>
        <taxon>Burkholderiales</taxon>
        <taxon>Burkholderiaceae</taxon>
        <taxon>Ralstonia</taxon>
    </lineage>
</organism>
<dbReference type="CDD" id="cd20751">
    <property type="entry name" value="cyt_P460_Ne-like"/>
    <property type="match status" value="1"/>
</dbReference>
<dbReference type="AlphaFoldDB" id="A0A848NMP8"/>
<accession>A0A848NMP8</accession>
<comment type="caution">
    <text evidence="3">The sequence shown here is derived from an EMBL/GenBank/DDBJ whole genome shotgun (WGS) entry which is preliminary data.</text>
</comment>
<dbReference type="RefSeq" id="WP_104654442.1">
    <property type="nucleotide sequence ID" value="NZ_JABBZM010000001.1"/>
</dbReference>
<evidence type="ECO:0000313" key="4">
    <source>
        <dbReference type="Proteomes" id="UP000575469"/>
    </source>
</evidence>
<name>A0A848NMP8_9RALS</name>
<dbReference type="InterPro" id="IPR032033">
    <property type="entry name" value="Cytochrome_P460"/>
</dbReference>